<dbReference type="Pfam" id="PF23334">
    <property type="entry name" value="VWC2L_2nd"/>
    <property type="match status" value="1"/>
</dbReference>
<dbReference type="InterPro" id="IPR052424">
    <property type="entry name" value="Kielin_Chordin-BMP_Reg"/>
</dbReference>
<evidence type="ECO:0000259" key="5">
    <source>
        <dbReference type="PROSITE" id="PS50184"/>
    </source>
</evidence>
<evidence type="ECO:0000313" key="7">
    <source>
        <dbReference type="Proteomes" id="UP000694388"/>
    </source>
</evidence>
<protein>
    <recommendedName>
        <fullName evidence="5">VWFC domain-containing protein</fullName>
    </recommendedName>
</protein>
<dbReference type="GeneTree" id="ENSGT00940000161089"/>
<keyword evidence="2" id="KW-0964">Secreted</keyword>
<keyword evidence="3" id="KW-0732">Signal</keyword>
<name>A0A8C4Q2N2_EPTBU</name>
<dbReference type="Proteomes" id="UP000694388">
    <property type="component" value="Unplaced"/>
</dbReference>
<dbReference type="PANTHER" id="PTHR46698">
    <property type="entry name" value="CROSSVEINLESS 2"/>
    <property type="match status" value="1"/>
</dbReference>
<feature type="region of interest" description="Disordered" evidence="4">
    <location>
        <begin position="229"/>
        <end position="255"/>
    </location>
</feature>
<evidence type="ECO:0000256" key="2">
    <source>
        <dbReference type="ARBA" id="ARBA00022525"/>
    </source>
</evidence>
<organism evidence="6 7">
    <name type="scientific">Eptatretus burgeri</name>
    <name type="common">Inshore hagfish</name>
    <dbReference type="NCBI Taxonomy" id="7764"/>
    <lineage>
        <taxon>Eukaryota</taxon>
        <taxon>Metazoa</taxon>
        <taxon>Chordata</taxon>
        <taxon>Craniata</taxon>
        <taxon>Vertebrata</taxon>
        <taxon>Cyclostomata</taxon>
        <taxon>Myxini</taxon>
        <taxon>Myxiniformes</taxon>
        <taxon>Myxinidae</taxon>
        <taxon>Eptatretinae</taxon>
        <taxon>Eptatretus</taxon>
    </lineage>
</organism>
<dbReference type="Ensembl" id="ENSEBUT00000009476.1">
    <property type="protein sequence ID" value="ENSEBUP00000008960.1"/>
    <property type="gene ID" value="ENSEBUG00000005794.1"/>
</dbReference>
<feature type="compositionally biased region" description="Polar residues" evidence="4">
    <location>
        <begin position="460"/>
        <end position="470"/>
    </location>
</feature>
<feature type="domain" description="VWFC" evidence="5">
    <location>
        <begin position="45"/>
        <end position="105"/>
    </location>
</feature>
<feature type="domain" description="VWFC" evidence="5">
    <location>
        <begin position="106"/>
        <end position="164"/>
    </location>
</feature>
<dbReference type="PROSITE" id="PS01208">
    <property type="entry name" value="VWFC_1"/>
    <property type="match status" value="1"/>
</dbReference>
<evidence type="ECO:0000256" key="1">
    <source>
        <dbReference type="ARBA" id="ARBA00004613"/>
    </source>
</evidence>
<evidence type="ECO:0000256" key="3">
    <source>
        <dbReference type="ARBA" id="ARBA00022729"/>
    </source>
</evidence>
<reference evidence="6" key="2">
    <citation type="submission" date="2025-09" db="UniProtKB">
        <authorList>
            <consortium name="Ensembl"/>
        </authorList>
    </citation>
    <scope>IDENTIFICATION</scope>
</reference>
<dbReference type="Gene3D" id="6.20.200.20">
    <property type="match status" value="2"/>
</dbReference>
<feature type="region of interest" description="Disordered" evidence="4">
    <location>
        <begin position="404"/>
        <end position="470"/>
    </location>
</feature>
<dbReference type="Pfam" id="PF00093">
    <property type="entry name" value="VWC"/>
    <property type="match status" value="1"/>
</dbReference>
<comment type="subcellular location">
    <subcellularLocation>
        <location evidence="1">Secreted</location>
    </subcellularLocation>
</comment>
<accession>A0A8C4Q2N2</accession>
<proteinExistence type="predicted"/>
<evidence type="ECO:0000256" key="4">
    <source>
        <dbReference type="SAM" id="MobiDB-lite"/>
    </source>
</evidence>
<evidence type="ECO:0000313" key="6">
    <source>
        <dbReference type="Ensembl" id="ENSEBUP00000008960.1"/>
    </source>
</evidence>
<keyword evidence="7" id="KW-1185">Reference proteome</keyword>
<dbReference type="SMART" id="SM00214">
    <property type="entry name" value="VWC"/>
    <property type="match status" value="3"/>
</dbReference>
<dbReference type="AlphaFoldDB" id="A0A8C4Q2N2"/>
<sequence length="470" mass="51894">MVSIRPDQAGEMQCRLRQCPPLLCPPAQQEVNPGDCCPHCQTQLPGCLVDDNGLLLPVGQLWSPGDPCEVCMCKADGEVECKRTQCLETCSHPVPIPGQCCPNCLQGCLYDEEVRGNNMSFTPASDPCSICVCLAGSVACAAARCNVSCTYPFHRNGACCPMCHDCNYLGRKVLNGQQFHPAARPCQLCTCMLGEVSCEPVSCDAPCDRSLIECCPSCRQEGSETDGFEYLRDKPHVNTSPTPNRQRRSSQESKPATFLKIRTVRSRFPMMRKATVERSSFLGILKGTQGSFARLRVLKTAQVASLVGGSEELSNRSLLPGTSDDIPEESPLKNRLASQKSFSGSLFLRFLRPSKEIQKSPSARKIFGTSINKETERSQKPRILLRDLIEEMNEQTSLPLKKVKGRRSMQNNSEGLRLPKGHPGTWREVLKPSFQLGKHTRGSKRVSKSLFQRKKDVGNEGQNGVKNHCK</sequence>
<dbReference type="GO" id="GO:0005576">
    <property type="term" value="C:extracellular region"/>
    <property type="evidence" value="ECO:0007669"/>
    <property type="project" value="UniProtKB-SubCell"/>
</dbReference>
<feature type="compositionally biased region" description="Basic residues" evidence="4">
    <location>
        <begin position="438"/>
        <end position="447"/>
    </location>
</feature>
<dbReference type="SUPFAM" id="SSF57603">
    <property type="entry name" value="FnI-like domain"/>
    <property type="match status" value="3"/>
</dbReference>
<dbReference type="PANTHER" id="PTHR46698:SF6">
    <property type="entry name" value="KIELIN_CHORDIN-LIKE PROTEIN"/>
    <property type="match status" value="1"/>
</dbReference>
<dbReference type="PROSITE" id="PS50184">
    <property type="entry name" value="VWFC_2"/>
    <property type="match status" value="2"/>
</dbReference>
<reference evidence="6" key="1">
    <citation type="submission" date="2025-08" db="UniProtKB">
        <authorList>
            <consortium name="Ensembl"/>
        </authorList>
    </citation>
    <scope>IDENTIFICATION</scope>
</reference>
<dbReference type="GO" id="GO:0030513">
    <property type="term" value="P:positive regulation of BMP signaling pathway"/>
    <property type="evidence" value="ECO:0007669"/>
    <property type="project" value="TreeGrafter"/>
</dbReference>
<dbReference type="InterPro" id="IPR001007">
    <property type="entry name" value="VWF_dom"/>
</dbReference>
<dbReference type="Gene3D" id="2.10.70.10">
    <property type="entry name" value="Complement Module, domain 1"/>
    <property type="match status" value="1"/>
</dbReference>